<protein>
    <submittedName>
        <fullName evidence="1">Uncharacterized protein</fullName>
    </submittedName>
</protein>
<name>A0A074Z0G8_OPIVI</name>
<sequence length="129" mass="15055">MRFWATSNHPSSRSNRSNRNRIRILCTGSDQANSCISLPLYSRHNTRIRHHHKLKCEQDMNESLTVGCNYPVTIKSELNDGLHHSRFIHAFKKHSTESLVYDLPQVNVLHKCCLMFQLVLYSRYRSIAS</sequence>
<dbReference type="AlphaFoldDB" id="A0A074Z0G8"/>
<organism evidence="1 2">
    <name type="scientific">Opisthorchis viverrini</name>
    <name type="common">Southeast Asian liver fluke</name>
    <dbReference type="NCBI Taxonomy" id="6198"/>
    <lineage>
        <taxon>Eukaryota</taxon>
        <taxon>Metazoa</taxon>
        <taxon>Spiralia</taxon>
        <taxon>Lophotrochozoa</taxon>
        <taxon>Platyhelminthes</taxon>
        <taxon>Trematoda</taxon>
        <taxon>Digenea</taxon>
        <taxon>Opisthorchiida</taxon>
        <taxon>Opisthorchiata</taxon>
        <taxon>Opisthorchiidae</taxon>
        <taxon>Opisthorchis</taxon>
    </lineage>
</organism>
<dbReference type="Proteomes" id="UP000054324">
    <property type="component" value="Unassembled WGS sequence"/>
</dbReference>
<dbReference type="GeneID" id="20325106"/>
<dbReference type="EMBL" id="KL597046">
    <property type="protein sequence ID" value="KER20536.1"/>
    <property type="molecule type" value="Genomic_DNA"/>
</dbReference>
<evidence type="ECO:0000313" key="1">
    <source>
        <dbReference type="EMBL" id="KER20536.1"/>
    </source>
</evidence>
<dbReference type="KEGG" id="ovi:T265_10938"/>
<accession>A0A074Z0G8</accession>
<evidence type="ECO:0000313" key="2">
    <source>
        <dbReference type="Proteomes" id="UP000054324"/>
    </source>
</evidence>
<reference evidence="1 2" key="1">
    <citation type="submission" date="2013-11" db="EMBL/GenBank/DDBJ databases">
        <title>Opisthorchis viverrini - life in the bile duct.</title>
        <authorList>
            <person name="Young N.D."/>
            <person name="Nagarajan N."/>
            <person name="Lin S.J."/>
            <person name="Korhonen P.K."/>
            <person name="Jex A.R."/>
            <person name="Hall R.S."/>
            <person name="Safavi-Hemami H."/>
            <person name="Kaewkong W."/>
            <person name="Bertrand D."/>
            <person name="Gao S."/>
            <person name="Seet Q."/>
            <person name="Wongkham S."/>
            <person name="Teh B.T."/>
            <person name="Wongkham C."/>
            <person name="Intapan P.M."/>
            <person name="Maleewong W."/>
            <person name="Yang X."/>
            <person name="Hu M."/>
            <person name="Wang Z."/>
            <person name="Hofmann A."/>
            <person name="Sternberg P.W."/>
            <person name="Tan P."/>
            <person name="Wang J."/>
            <person name="Gasser R.B."/>
        </authorList>
    </citation>
    <scope>NUCLEOTIDE SEQUENCE [LARGE SCALE GENOMIC DNA]</scope>
</reference>
<keyword evidence="2" id="KW-1185">Reference proteome</keyword>
<dbReference type="RefSeq" id="XP_009175719.1">
    <property type="nucleotide sequence ID" value="XM_009177455.1"/>
</dbReference>
<dbReference type="CTD" id="20325106"/>
<proteinExistence type="predicted"/>
<gene>
    <name evidence="1" type="ORF">T265_10938</name>
</gene>